<dbReference type="RefSeq" id="WP_245704685.1">
    <property type="nucleotide sequence ID" value="NZ_FMZX01000002.1"/>
</dbReference>
<dbReference type="InterPro" id="IPR000182">
    <property type="entry name" value="GNAT_dom"/>
</dbReference>
<evidence type="ECO:0000313" key="3">
    <source>
        <dbReference type="Proteomes" id="UP000198925"/>
    </source>
</evidence>
<dbReference type="Proteomes" id="UP000198925">
    <property type="component" value="Unassembled WGS sequence"/>
</dbReference>
<dbReference type="EMBL" id="FMZX01000002">
    <property type="protein sequence ID" value="SDC82426.1"/>
    <property type="molecule type" value="Genomic_DNA"/>
</dbReference>
<dbReference type="STRING" id="938405.SAMN02927895_02210"/>
<accession>A0A1G6PSD7</accession>
<dbReference type="CDD" id="cd04301">
    <property type="entry name" value="NAT_SF"/>
    <property type="match status" value="1"/>
</dbReference>
<protein>
    <submittedName>
        <fullName evidence="2">Acetyltransferase (GNAT) family protein</fullName>
    </submittedName>
</protein>
<keyword evidence="3" id="KW-1185">Reference proteome</keyword>
<organism evidence="2 3">
    <name type="scientific">Belnapia rosea</name>
    <dbReference type="NCBI Taxonomy" id="938405"/>
    <lineage>
        <taxon>Bacteria</taxon>
        <taxon>Pseudomonadati</taxon>
        <taxon>Pseudomonadota</taxon>
        <taxon>Alphaproteobacteria</taxon>
        <taxon>Acetobacterales</taxon>
        <taxon>Roseomonadaceae</taxon>
        <taxon>Belnapia</taxon>
    </lineage>
</organism>
<proteinExistence type="predicted"/>
<evidence type="ECO:0000313" key="2">
    <source>
        <dbReference type="EMBL" id="SDC82426.1"/>
    </source>
</evidence>
<name>A0A1G6PSD7_9PROT</name>
<dbReference type="AlphaFoldDB" id="A0A1G6PSD7"/>
<reference evidence="2 3" key="1">
    <citation type="submission" date="2016-10" db="EMBL/GenBank/DDBJ databases">
        <authorList>
            <person name="de Groot N.N."/>
        </authorList>
    </citation>
    <scope>NUCLEOTIDE SEQUENCE [LARGE SCALE GENOMIC DNA]</scope>
    <source>
        <strain evidence="2 3">CPCC 100156</strain>
    </source>
</reference>
<feature type="domain" description="N-acetyltransferase" evidence="1">
    <location>
        <begin position="12"/>
        <end position="148"/>
    </location>
</feature>
<gene>
    <name evidence="2" type="ORF">SAMN04487779_1002483</name>
</gene>
<dbReference type="Gene3D" id="3.40.630.30">
    <property type="match status" value="1"/>
</dbReference>
<sequence length="148" mass="16592">MSEAERTGRPAIEISEDDYPEMEAVAAIQRGLHAYNQEMGGPYDREPVTVLARDAGGEVRGGLLGLTYWNWLFIDWLWMASDQRGQGLGGQLLERAEAIARARGCTHAYTDTFSFQAPGFWSRHGYAEFGRLEGMPPGHARIWFQKAL</sequence>
<keyword evidence="2" id="KW-0808">Transferase</keyword>
<dbReference type="SUPFAM" id="SSF55729">
    <property type="entry name" value="Acyl-CoA N-acyltransferases (Nat)"/>
    <property type="match status" value="1"/>
</dbReference>
<dbReference type="Pfam" id="PF00583">
    <property type="entry name" value="Acetyltransf_1"/>
    <property type="match status" value="1"/>
</dbReference>
<dbReference type="GO" id="GO:0016747">
    <property type="term" value="F:acyltransferase activity, transferring groups other than amino-acyl groups"/>
    <property type="evidence" value="ECO:0007669"/>
    <property type="project" value="InterPro"/>
</dbReference>
<evidence type="ECO:0000259" key="1">
    <source>
        <dbReference type="PROSITE" id="PS51186"/>
    </source>
</evidence>
<dbReference type="PROSITE" id="PS51186">
    <property type="entry name" value="GNAT"/>
    <property type="match status" value="1"/>
</dbReference>
<dbReference type="InterPro" id="IPR016181">
    <property type="entry name" value="Acyl_CoA_acyltransferase"/>
</dbReference>